<dbReference type="Proteomes" id="UP000294829">
    <property type="component" value="Unassembled WGS sequence"/>
</dbReference>
<dbReference type="EMBL" id="SMYL01000008">
    <property type="protein sequence ID" value="TDK63804.1"/>
    <property type="molecule type" value="Genomic_DNA"/>
</dbReference>
<feature type="domain" description="HMW1" evidence="4">
    <location>
        <begin position="100"/>
        <end position="187"/>
    </location>
</feature>
<dbReference type="Gene3D" id="3.40.50.2000">
    <property type="entry name" value="Glycogen Phosphorylase B"/>
    <property type="match status" value="1"/>
</dbReference>
<organism evidence="5 6">
    <name type="scientific">Sapientia aquatica</name>
    <dbReference type="NCBI Taxonomy" id="1549640"/>
    <lineage>
        <taxon>Bacteria</taxon>
        <taxon>Pseudomonadati</taxon>
        <taxon>Pseudomonadota</taxon>
        <taxon>Betaproteobacteria</taxon>
        <taxon>Burkholderiales</taxon>
        <taxon>Oxalobacteraceae</taxon>
        <taxon>Sapientia</taxon>
    </lineage>
</organism>
<evidence type="ECO:0000313" key="6">
    <source>
        <dbReference type="Proteomes" id="UP000294829"/>
    </source>
</evidence>
<protein>
    <submittedName>
        <fullName evidence="5">Peptide transporter</fullName>
    </submittedName>
</protein>
<dbReference type="PANTHER" id="PTHR44835">
    <property type="entry name" value="UDP-N-ACETYLGLUCOSAMINE--PEPTIDE N-ACETYLGLUCOSAMINYLTRANSFERASE SPINDLY-RELATED"/>
    <property type="match status" value="1"/>
</dbReference>
<gene>
    <name evidence="5" type="ORF">E2I14_14330</name>
</gene>
<evidence type="ECO:0000256" key="3">
    <source>
        <dbReference type="ARBA" id="ARBA00022679"/>
    </source>
</evidence>
<dbReference type="AlphaFoldDB" id="A0A4R5VWR8"/>
<dbReference type="OrthoDB" id="8608962at2"/>
<evidence type="ECO:0000256" key="1">
    <source>
        <dbReference type="ARBA" id="ARBA00004922"/>
    </source>
</evidence>
<keyword evidence="2" id="KW-0328">Glycosyltransferase</keyword>
<dbReference type="Pfam" id="PF18254">
    <property type="entry name" value="HMw1_D2"/>
    <property type="match status" value="1"/>
</dbReference>
<comment type="caution">
    <text evidence="5">The sequence shown here is derived from an EMBL/GenBank/DDBJ whole genome shotgun (WGS) entry which is preliminary data.</text>
</comment>
<dbReference type="InterPro" id="IPR051939">
    <property type="entry name" value="Glycosyltr_41/O-GlcNAc_trsf"/>
</dbReference>
<keyword evidence="6" id="KW-1185">Reference proteome</keyword>
<accession>A0A4R5VWR8</accession>
<evidence type="ECO:0000313" key="5">
    <source>
        <dbReference type="EMBL" id="TDK63804.1"/>
    </source>
</evidence>
<dbReference type="InterPro" id="IPR040542">
    <property type="entry name" value="HMW1_D2"/>
</dbReference>
<comment type="pathway">
    <text evidence="1">Protein modification; protein glycosylation.</text>
</comment>
<reference evidence="5 6" key="1">
    <citation type="submission" date="2019-03" db="EMBL/GenBank/DDBJ databases">
        <title>Sapientia aquatica gen. nov., sp. nov., isolated from a crater lake.</title>
        <authorList>
            <person name="Felfoldi T."/>
            <person name="Szabo A."/>
            <person name="Toth E."/>
            <person name="Schumann P."/>
            <person name="Keki Z."/>
            <person name="Marialigeti K."/>
            <person name="Mathe I."/>
        </authorList>
    </citation>
    <scope>NUCLEOTIDE SEQUENCE [LARGE SCALE GENOMIC DNA]</scope>
    <source>
        <strain evidence="5 6">SA-152</strain>
    </source>
</reference>
<keyword evidence="3" id="KW-0808">Transferase</keyword>
<evidence type="ECO:0000256" key="2">
    <source>
        <dbReference type="ARBA" id="ARBA00022676"/>
    </source>
</evidence>
<name>A0A4R5VWR8_9BURK</name>
<proteinExistence type="predicted"/>
<dbReference type="Gene3D" id="3.40.50.11380">
    <property type="match status" value="1"/>
</dbReference>
<sequence>MQLTPDTVDLHVLTRIAAAASTLFSDPEFGFSDNGFRMIMHWHRWLSTVFAVSPFINADHVLRSFNQTGHELTTLQLSNKNFPKFCALYSPESEIDIDVDAIWNGNKKLAANLFLSLMSPRFVGSPAAFGKREALLRWLPGRLEEISDVDDLPAGILHDVYMHCSYSGYHGKHNIKRSINTLLRRKIQHDWKIRDVNTPLRASAAGEKPVMLVVVEWFSANHSVYRVLSKAIRKMRDQFYLIGMGAMNTTDDAGREVFNEFIELDFSGGIQSFLKQVHNTARTRAAQILYMPSVGMFQTTMYLANLRVAPIQITTLGHSASTFAAQMDYFAIDEDFVGDEACFSEKVLALPNDAFPFIPSVGAPEELNQAPLRANPDIVQIAMAATIMKLNPEFLQTCRIIADNSPTPIHFQFFIGQAQGLMWPQVEHVVRRYLGDFATVNQHQNYATYLERLAQCDLYINPFPFGNMNGIVDMVSVGLIGICKSGREPHEHIDEGLFTRLNMPSWLVTRSNEEYIAAALRLINNHQERLAIRTEFNAHQALQRLFTGREELFGLAVEQLYHDQLAKAALHVAIA</sequence>
<evidence type="ECO:0000259" key="4">
    <source>
        <dbReference type="Pfam" id="PF18254"/>
    </source>
</evidence>
<dbReference type="GO" id="GO:0016757">
    <property type="term" value="F:glycosyltransferase activity"/>
    <property type="evidence" value="ECO:0007669"/>
    <property type="project" value="UniProtKB-KW"/>
</dbReference>
<dbReference type="PANTHER" id="PTHR44835:SF1">
    <property type="entry name" value="PROTEIN O-GLCNAC TRANSFERASE"/>
    <property type="match status" value="1"/>
</dbReference>